<dbReference type="Pfam" id="PF13456">
    <property type="entry name" value="RVT_3"/>
    <property type="match status" value="1"/>
</dbReference>
<dbReference type="AlphaFoldDB" id="A0A833ECG7"/>
<dbReference type="InterPro" id="IPR002156">
    <property type="entry name" value="RNaseH_domain"/>
</dbReference>
<comment type="caution">
    <text evidence="2">The sequence shown here is derived from an EMBL/GenBank/DDBJ whole genome shotgun (WGS) entry which is preliminary data.</text>
</comment>
<dbReference type="PANTHER" id="PTHR46387">
    <property type="entry name" value="POLYNUCLEOTIDYL TRANSFERASE, RIBONUCLEASE H-LIKE SUPERFAMILY PROTEIN"/>
    <property type="match status" value="1"/>
</dbReference>
<sequence>MRVEVYVDGASRGNPGPAGVGGVILSCGREVRRFKRFIGYATNNEAEYHALLTALKLAMEMGARRVVVKSDSELLVKQLRGEYRVRKNNLTPLYDKVMQLLRNFEEFEIRHVSREENKTADRLANEAVDRGLK</sequence>
<dbReference type="FunFam" id="3.30.420.10:FF:000076">
    <property type="entry name" value="RBR-type E3 ubiquitin transferase"/>
    <property type="match status" value="1"/>
</dbReference>
<dbReference type="Proteomes" id="UP000608579">
    <property type="component" value="Unassembled WGS sequence"/>
</dbReference>
<dbReference type="GO" id="GO:0003676">
    <property type="term" value="F:nucleic acid binding"/>
    <property type="evidence" value="ECO:0007669"/>
    <property type="project" value="InterPro"/>
</dbReference>
<dbReference type="SUPFAM" id="SSF53098">
    <property type="entry name" value="Ribonuclease H-like"/>
    <property type="match status" value="1"/>
</dbReference>
<dbReference type="InterPro" id="IPR036397">
    <property type="entry name" value="RNaseH_sf"/>
</dbReference>
<dbReference type="Gene3D" id="3.30.420.10">
    <property type="entry name" value="Ribonuclease H-like superfamily/Ribonuclease H"/>
    <property type="match status" value="1"/>
</dbReference>
<evidence type="ECO:0000259" key="1">
    <source>
        <dbReference type="PROSITE" id="PS50879"/>
    </source>
</evidence>
<proteinExistence type="predicted"/>
<dbReference type="InterPro" id="IPR012337">
    <property type="entry name" value="RNaseH-like_sf"/>
</dbReference>
<dbReference type="CDD" id="cd09279">
    <property type="entry name" value="RNase_HI_like"/>
    <property type="match status" value="1"/>
</dbReference>
<evidence type="ECO:0000313" key="2">
    <source>
        <dbReference type="EMBL" id="HIQ30244.1"/>
    </source>
</evidence>
<gene>
    <name evidence="2" type="ORF">EYH45_06745</name>
</gene>
<name>A0A833ECG7_CALS0</name>
<dbReference type="PROSITE" id="PS50879">
    <property type="entry name" value="RNASE_H_1"/>
    <property type="match status" value="1"/>
</dbReference>
<feature type="domain" description="RNase H type-1" evidence="1">
    <location>
        <begin position="1"/>
        <end position="129"/>
    </location>
</feature>
<dbReference type="PANTHER" id="PTHR46387:SF2">
    <property type="entry name" value="RIBONUCLEASE HI"/>
    <property type="match status" value="1"/>
</dbReference>
<reference evidence="2" key="1">
    <citation type="journal article" date="2020" name="ISME J.">
        <title>Gammaproteobacteria mediating utilization of methyl-, sulfur- and petroleum organic compounds in deep ocean hydrothermal plumes.</title>
        <authorList>
            <person name="Zhou Z."/>
            <person name="Liu Y."/>
            <person name="Pan J."/>
            <person name="Cron B.R."/>
            <person name="Toner B.M."/>
            <person name="Anantharaman K."/>
            <person name="Breier J.A."/>
            <person name="Dick G.J."/>
            <person name="Li M."/>
        </authorList>
    </citation>
    <scope>NUCLEOTIDE SEQUENCE</scope>
    <source>
        <strain evidence="2">SZUA-1515</strain>
    </source>
</reference>
<dbReference type="EMBL" id="DQVM01000128">
    <property type="protein sequence ID" value="HIQ30244.1"/>
    <property type="molecule type" value="Genomic_DNA"/>
</dbReference>
<organism evidence="2 3">
    <name type="scientific">Caldiarchaeum subterraneum</name>
    <dbReference type="NCBI Taxonomy" id="311458"/>
    <lineage>
        <taxon>Archaea</taxon>
        <taxon>Nitrososphaerota</taxon>
        <taxon>Candidatus Caldarchaeales</taxon>
        <taxon>Candidatus Caldarchaeaceae</taxon>
        <taxon>Candidatus Caldarchaeum</taxon>
    </lineage>
</organism>
<protein>
    <submittedName>
        <fullName evidence="2">Ribonuclease HI family protein</fullName>
    </submittedName>
</protein>
<dbReference type="GO" id="GO:0004523">
    <property type="term" value="F:RNA-DNA hybrid ribonuclease activity"/>
    <property type="evidence" value="ECO:0007669"/>
    <property type="project" value="InterPro"/>
</dbReference>
<evidence type="ECO:0000313" key="3">
    <source>
        <dbReference type="Proteomes" id="UP000608579"/>
    </source>
</evidence>
<dbReference type="PROSITE" id="PS51257">
    <property type="entry name" value="PROKAR_LIPOPROTEIN"/>
    <property type="match status" value="1"/>
</dbReference>
<accession>A0A833ECG7</accession>